<evidence type="ECO:0000313" key="2">
    <source>
        <dbReference type="Proteomes" id="UP001605250"/>
    </source>
</evidence>
<evidence type="ECO:0000313" key="1">
    <source>
        <dbReference type="EMBL" id="MFG6078832.1"/>
    </source>
</evidence>
<protein>
    <submittedName>
        <fullName evidence="1">Uncharacterized protein</fullName>
    </submittedName>
</protein>
<dbReference type="RefSeq" id="WP_394150396.1">
    <property type="nucleotide sequence ID" value="NZ_JBGCUC010000029.1"/>
</dbReference>
<proteinExistence type="predicted"/>
<gene>
    <name evidence="1" type="ORF">AB3U87_21085</name>
</gene>
<comment type="caution">
    <text evidence="1">The sequence shown here is derived from an EMBL/GenBank/DDBJ whole genome shotgun (WGS) entry which is preliminary data.</text>
</comment>
<accession>A0ABW7CRJ1</accession>
<dbReference type="Proteomes" id="UP001605250">
    <property type="component" value="Unassembled WGS sequence"/>
</dbReference>
<keyword evidence="2" id="KW-1185">Reference proteome</keyword>
<name>A0ABW7CRJ1_9GAMM</name>
<sequence length="110" mass="12419">MNGADYRDTYKRSLEAEVRFTLAAAYSNGIGQLLKQEWMRATAERLRLLTDRLQSDGFWRHRGSGTLAQLAGQIKEDPRHGCWAGRTEPSRLPLKVSSASRNLLAVVWMG</sequence>
<dbReference type="EMBL" id="JBGCUC010000029">
    <property type="protein sequence ID" value="MFG6078832.1"/>
    <property type="molecule type" value="Genomic_DNA"/>
</dbReference>
<reference evidence="1 2" key="1">
    <citation type="submission" date="2024-07" db="EMBL/GenBank/DDBJ databases">
        <title>Novel bacterial strain Erwinia sp. OPT-41 promoting growth of various crops.</title>
        <authorList>
            <person name="Egorshina A."/>
            <person name="Lukyantsev M.A."/>
            <person name="Golubev S.N."/>
            <person name="Muratova A.Y."/>
            <person name="Bulygina E.A."/>
        </authorList>
    </citation>
    <scope>NUCLEOTIDE SEQUENCE [LARGE SCALE GENOMIC DNA]</scope>
    <source>
        <strain evidence="1 2">OPT-41</strain>
    </source>
</reference>
<organism evidence="1 2">
    <name type="scientific">Erwinia plantamica</name>
    <dbReference type="NCBI Taxonomy" id="3237104"/>
    <lineage>
        <taxon>Bacteria</taxon>
        <taxon>Pseudomonadati</taxon>
        <taxon>Pseudomonadota</taxon>
        <taxon>Gammaproteobacteria</taxon>
        <taxon>Enterobacterales</taxon>
        <taxon>Erwiniaceae</taxon>
        <taxon>Erwinia</taxon>
    </lineage>
</organism>